<evidence type="ECO:0000313" key="2">
    <source>
        <dbReference type="EMBL" id="MDO3382645.1"/>
    </source>
</evidence>
<dbReference type="Pfam" id="PF04264">
    <property type="entry name" value="YceI"/>
    <property type="match status" value="1"/>
</dbReference>
<dbReference type="Gene3D" id="2.40.128.110">
    <property type="entry name" value="Lipid/polyisoprenoid-binding, YceI-like"/>
    <property type="match status" value="1"/>
</dbReference>
<dbReference type="SMART" id="SM00867">
    <property type="entry name" value="YceI"/>
    <property type="match status" value="1"/>
</dbReference>
<name>A0ABT8TG82_9GAMM</name>
<dbReference type="SUPFAM" id="SSF101874">
    <property type="entry name" value="YceI-like"/>
    <property type="match status" value="1"/>
</dbReference>
<dbReference type="EMBL" id="JAULRT010000052">
    <property type="protein sequence ID" value="MDO3382645.1"/>
    <property type="molecule type" value="Genomic_DNA"/>
</dbReference>
<dbReference type="PROSITE" id="PS51257">
    <property type="entry name" value="PROKAR_LIPOPROTEIN"/>
    <property type="match status" value="1"/>
</dbReference>
<dbReference type="RefSeq" id="WP_302713006.1">
    <property type="nucleotide sequence ID" value="NZ_JAULRT010000052.1"/>
</dbReference>
<protein>
    <submittedName>
        <fullName evidence="2">YceI family protein</fullName>
    </submittedName>
</protein>
<dbReference type="PANTHER" id="PTHR34406">
    <property type="entry name" value="PROTEIN YCEI"/>
    <property type="match status" value="1"/>
</dbReference>
<dbReference type="Proteomes" id="UP001168380">
    <property type="component" value="Unassembled WGS sequence"/>
</dbReference>
<comment type="caution">
    <text evidence="2">The sequence shown here is derived from an EMBL/GenBank/DDBJ whole genome shotgun (WGS) entry which is preliminary data.</text>
</comment>
<dbReference type="InterPro" id="IPR007372">
    <property type="entry name" value="Lipid/polyisoprenoid-bd_YceI"/>
</dbReference>
<dbReference type="InterPro" id="IPR036761">
    <property type="entry name" value="TTHA0802/YceI-like_sf"/>
</dbReference>
<keyword evidence="3" id="KW-1185">Reference proteome</keyword>
<reference evidence="2" key="1">
    <citation type="submission" date="2023-07" db="EMBL/GenBank/DDBJ databases">
        <title>Gilvimarinus algae sp. nov., isolated from the surface of Kelp.</title>
        <authorList>
            <person name="Sun Y.Y."/>
            <person name="Gong Y."/>
            <person name="Du Z.J."/>
        </authorList>
    </citation>
    <scope>NUCLEOTIDE SEQUENCE</scope>
    <source>
        <strain evidence="2">SDUM040014</strain>
    </source>
</reference>
<gene>
    <name evidence="2" type="ORF">QWI16_10720</name>
</gene>
<accession>A0ABT8TG82</accession>
<evidence type="ECO:0000259" key="1">
    <source>
        <dbReference type="SMART" id="SM00867"/>
    </source>
</evidence>
<proteinExistence type="predicted"/>
<dbReference type="PANTHER" id="PTHR34406:SF1">
    <property type="entry name" value="PROTEIN YCEI"/>
    <property type="match status" value="1"/>
</dbReference>
<organism evidence="2 3">
    <name type="scientific">Gilvimarinus algae</name>
    <dbReference type="NCBI Taxonomy" id="3058037"/>
    <lineage>
        <taxon>Bacteria</taxon>
        <taxon>Pseudomonadati</taxon>
        <taxon>Pseudomonadota</taxon>
        <taxon>Gammaproteobacteria</taxon>
        <taxon>Cellvibrionales</taxon>
        <taxon>Cellvibrionaceae</taxon>
        <taxon>Gilvimarinus</taxon>
    </lineage>
</organism>
<evidence type="ECO:0000313" key="3">
    <source>
        <dbReference type="Proteomes" id="UP001168380"/>
    </source>
</evidence>
<sequence length="207" mass="22949">MQFLKITYCLSIVTVLLSLTACGALLSGEVERELIELKPGAYRLDPHHTTVLFKVGHLAVSDFVGRFNQASAELDYNASDPADSQLRASVNLASLDVNRPDFADTLKSCDWLCTGRYPQAVFESQGRARRDGNSLVFPGFLDFRGVRKAVELHVQINGATTNRLTGNYTLGFEAHLLFNRSDFGMGQFIPAVGDAVRIEVYAEFIRR</sequence>
<feature type="domain" description="Lipid/polyisoprenoid-binding YceI-like" evidence="1">
    <location>
        <begin position="41"/>
        <end position="205"/>
    </location>
</feature>